<dbReference type="SMART" id="SM00367">
    <property type="entry name" value="LRR_CC"/>
    <property type="match status" value="3"/>
</dbReference>
<feature type="transmembrane region" description="Helical" evidence="7">
    <location>
        <begin position="50"/>
        <end position="71"/>
    </location>
</feature>
<dbReference type="GO" id="GO:0035725">
    <property type="term" value="P:sodium ion transmembrane transport"/>
    <property type="evidence" value="ECO:0007669"/>
    <property type="project" value="TreeGrafter"/>
</dbReference>
<proteinExistence type="predicted"/>
<dbReference type="KEGG" id="pti:PHATRDRAFT_47656"/>
<evidence type="ECO:0000256" key="1">
    <source>
        <dbReference type="ARBA" id="ARBA00004141"/>
    </source>
</evidence>
<name>B7G4F6_PHATC</name>
<keyword evidence="2" id="KW-0813">Transport</keyword>
<dbReference type="PROSITE" id="PS50267">
    <property type="entry name" value="NA_NEUROTRAN_SYMP_3"/>
    <property type="match status" value="1"/>
</dbReference>
<dbReference type="Gene3D" id="3.80.10.10">
    <property type="entry name" value="Ribonuclease Inhibitor"/>
    <property type="match status" value="1"/>
</dbReference>
<evidence type="ECO:0000256" key="2">
    <source>
        <dbReference type="ARBA" id="ARBA00022448"/>
    </source>
</evidence>
<feature type="transmembrane region" description="Helical" evidence="7">
    <location>
        <begin position="262"/>
        <end position="283"/>
    </location>
</feature>
<evidence type="ECO:0000256" key="5">
    <source>
        <dbReference type="ARBA" id="ARBA00023136"/>
    </source>
</evidence>
<evidence type="ECO:0000256" key="7">
    <source>
        <dbReference type="SAM" id="Phobius"/>
    </source>
</evidence>
<dbReference type="Pfam" id="PF00209">
    <property type="entry name" value="SNF"/>
    <property type="match status" value="2"/>
</dbReference>
<keyword evidence="3 7" id="KW-0812">Transmembrane</keyword>
<feature type="transmembrane region" description="Helical" evidence="7">
    <location>
        <begin position="392"/>
        <end position="414"/>
    </location>
</feature>
<dbReference type="PRINTS" id="PR00176">
    <property type="entry name" value="NANEUSMPORT"/>
</dbReference>
<comment type="subcellular location">
    <subcellularLocation>
        <location evidence="1">Membrane</location>
        <topology evidence="1">Multi-pass membrane protein</topology>
    </subcellularLocation>
</comment>
<feature type="transmembrane region" description="Helical" evidence="7">
    <location>
        <begin position="179"/>
        <end position="198"/>
    </location>
</feature>
<accession>B7G4F6</accession>
<dbReference type="InterPro" id="IPR000175">
    <property type="entry name" value="Na/ntran_symport"/>
</dbReference>
<reference evidence="9" key="2">
    <citation type="submission" date="2008-08" db="EMBL/GenBank/DDBJ databases">
        <authorList>
            <consortium name="Diatom Consortium"/>
            <person name="Grigoriev I."/>
            <person name="Grimwood J."/>
            <person name="Kuo A."/>
            <person name="Otillar R.P."/>
            <person name="Salamov A."/>
            <person name="Detter J.C."/>
            <person name="Lindquist E."/>
            <person name="Shapiro H."/>
            <person name="Lucas S."/>
            <person name="Glavina del Rio T."/>
            <person name="Pitluck S."/>
            <person name="Rokhsar D."/>
            <person name="Bowler C."/>
        </authorList>
    </citation>
    <scope>GENOME REANNOTATION</scope>
    <source>
        <strain evidence="9">CCAP 1055/1</strain>
    </source>
</reference>
<protein>
    <submittedName>
        <fullName evidence="8">Uncharacterized protein</fullName>
    </submittedName>
</protein>
<feature type="transmembrane region" description="Helical" evidence="7">
    <location>
        <begin position="92"/>
        <end position="110"/>
    </location>
</feature>
<feature type="transmembrane region" description="Helical" evidence="7">
    <location>
        <begin position="567"/>
        <end position="587"/>
    </location>
</feature>
<keyword evidence="4 7" id="KW-1133">Transmembrane helix</keyword>
<dbReference type="Proteomes" id="UP000000759">
    <property type="component" value="Chromosome 14"/>
</dbReference>
<dbReference type="EMBL" id="CM000616">
    <property type="protein sequence ID" value="EEC46445.1"/>
    <property type="molecule type" value="Genomic_DNA"/>
</dbReference>
<evidence type="ECO:0000313" key="9">
    <source>
        <dbReference type="Proteomes" id="UP000000759"/>
    </source>
</evidence>
<dbReference type="PaxDb" id="2850-Phatr47656"/>
<reference evidence="8 9" key="1">
    <citation type="journal article" date="2008" name="Nature">
        <title>The Phaeodactylum genome reveals the evolutionary history of diatom genomes.</title>
        <authorList>
            <person name="Bowler C."/>
            <person name="Allen A.E."/>
            <person name="Badger J.H."/>
            <person name="Grimwood J."/>
            <person name="Jabbari K."/>
            <person name="Kuo A."/>
            <person name="Maheswari U."/>
            <person name="Martens C."/>
            <person name="Maumus F."/>
            <person name="Otillar R.P."/>
            <person name="Rayko E."/>
            <person name="Salamov A."/>
            <person name="Vandepoele K."/>
            <person name="Beszteri B."/>
            <person name="Gruber A."/>
            <person name="Heijde M."/>
            <person name="Katinka M."/>
            <person name="Mock T."/>
            <person name="Valentin K."/>
            <person name="Verret F."/>
            <person name="Berges J.A."/>
            <person name="Brownlee C."/>
            <person name="Cadoret J.P."/>
            <person name="Chiovitti A."/>
            <person name="Choi C.J."/>
            <person name="Coesel S."/>
            <person name="De Martino A."/>
            <person name="Detter J.C."/>
            <person name="Durkin C."/>
            <person name="Falciatore A."/>
            <person name="Fournet J."/>
            <person name="Haruta M."/>
            <person name="Huysman M.J."/>
            <person name="Jenkins B.D."/>
            <person name="Jiroutova K."/>
            <person name="Jorgensen R.E."/>
            <person name="Joubert Y."/>
            <person name="Kaplan A."/>
            <person name="Kroger N."/>
            <person name="Kroth P.G."/>
            <person name="La Roche J."/>
            <person name="Lindquist E."/>
            <person name="Lommer M."/>
            <person name="Martin-Jezequel V."/>
            <person name="Lopez P.J."/>
            <person name="Lucas S."/>
            <person name="Mangogna M."/>
            <person name="McGinnis K."/>
            <person name="Medlin L.K."/>
            <person name="Montsant A."/>
            <person name="Oudot-Le Secq M.P."/>
            <person name="Napoli C."/>
            <person name="Obornik M."/>
            <person name="Parker M.S."/>
            <person name="Petit J.L."/>
            <person name="Porcel B.M."/>
            <person name="Poulsen N."/>
            <person name="Robison M."/>
            <person name="Rychlewski L."/>
            <person name="Rynearson T.A."/>
            <person name="Schmutz J."/>
            <person name="Shapiro H."/>
            <person name="Siaut M."/>
            <person name="Stanley M."/>
            <person name="Sussman M.R."/>
            <person name="Taylor A.R."/>
            <person name="Vardi A."/>
            <person name="von Dassow P."/>
            <person name="Vyverman W."/>
            <person name="Willis A."/>
            <person name="Wyrwicz L.S."/>
            <person name="Rokhsar D.S."/>
            <person name="Weissenbach J."/>
            <person name="Armbrust E.V."/>
            <person name="Green B.R."/>
            <person name="Van de Peer Y."/>
            <person name="Grigoriev I.V."/>
        </authorList>
    </citation>
    <scope>NUCLEOTIDE SEQUENCE [LARGE SCALE GENOMIC DNA]</scope>
    <source>
        <strain evidence="8 9">CCAP 1055/1</strain>
    </source>
</reference>
<dbReference type="GeneID" id="7202861"/>
<feature type="transmembrane region" description="Helical" evidence="7">
    <location>
        <begin position="229"/>
        <end position="250"/>
    </location>
</feature>
<dbReference type="InterPro" id="IPR037272">
    <property type="entry name" value="SNS_sf"/>
</dbReference>
<feature type="transmembrane region" description="Helical" evidence="7">
    <location>
        <begin position="326"/>
        <end position="349"/>
    </location>
</feature>
<dbReference type="InterPro" id="IPR032675">
    <property type="entry name" value="LRR_dom_sf"/>
</dbReference>
<evidence type="ECO:0000313" key="8">
    <source>
        <dbReference type="EMBL" id="EEC46445.1"/>
    </source>
</evidence>
<feature type="transmembrane region" description="Helical" evidence="7">
    <location>
        <begin position="426"/>
        <end position="448"/>
    </location>
</feature>
<dbReference type="STRING" id="556484.B7G4F6"/>
<dbReference type="RefSeq" id="XP_002181905.1">
    <property type="nucleotide sequence ID" value="XM_002181869.1"/>
</dbReference>
<feature type="transmembrane region" description="Helical" evidence="7">
    <location>
        <begin position="19"/>
        <end position="38"/>
    </location>
</feature>
<keyword evidence="9" id="KW-1185">Reference proteome</keyword>
<gene>
    <name evidence="8" type="ORF">PHATRDRAFT_47656</name>
</gene>
<sequence length="1166" mass="126937">MAGNTTDGKTRETWPSRTAFYFAAVGAAVGFGNVWRFPALSVEYGGGAFFIPYLMALFLIGIPILILEIGFGQFFQSGDVGVFGGFHPRLRGVGVASVACGFMLVVYYSFGNNDPWGAPDISGEEAVEYFTNVIIGAETLGQDGRPTRLVGANVGYSFLVWVIVFFGIGFGVQWTGRISYVTMGLPVILLFVFLGRSLTLEGSSEGVKEYIGRWDVSVLTERGDVWSTAVSQIFFSLGVTFGIMTAFGSYCPHHEPVVLNSFVISIANSMFSFISGFAVFAALGHLSFLSGTSVTDLPFAGFSLVFGTWPVVLGSLSGGEHWVRLLFFNLFLLGIDSAFGFTEGVVTVLLDTTFLQHLPKWKVTAAVCLVGWLLSLMYATDAGLNFLDVIDFYINFVMLFVGFGETFSAGWVYGHKKMIDNCGAPAVFSYMIANFGCVIVACGIWFGVSPDDGGVWGGFVGMFLFYFIGITVTCFFLKKKMDENPGKWTWSEMLWEVSFRNIFDLKARIEPIVQWIPSLWCVLIKQFIPHILIILFINLAQSNNADGEPIFGHYGGYGAKPFQIMGVLTWVFALVLFLVGAVFPALYQSLDLPAGHLALDEAEALEKKEHMEGSSVDEVSGSDQENDGEGIADNAGARLFSAQLTVDESNTLFIYTACRRATTTTTTVAPTDGITLKNPPSLLFRLLLLFPSNFSLDRLVHQKMREIPSLQVLSLRAVGSHSCSVEQTFCPAPDSAEPSQASKLLRSFHKRPVDNADAGNKGICSMNEIPVKRTPCIGPGSFRRVNANDVDLHHPIVGCRDLSTRLILQFGNPALDCLQSYVDSLVETGRMDDTRLGRHFFDEWKANVILGSGGTLHTEVAEVEPTPAPLASTRKRRRSSAAASAAAPAIVPIREKHARSVDNNRAREPFSLQLYHAMVDAGMGPHLAVLDLTGVHGLGDDLLQLLLPQCVNLQRLSLKNCRRITVKSLRVVAQYQAKLESLDVGGAFNLTTDDVMEVVPTLTCLEEIHVSGLGWANGTLQRLADSRAWISLSLNFSLHISQAVLRTSLIRIAGSLKSLALAFCEDVVDNTLLGMLGRNLPVLQYLDVRGNPGLTTMTGWYDGRASADLPAQALLVLARYSGLSESSVDETKRVHLLAARALTAILDGNGMGAGIVRLHDANKNGQ</sequence>
<dbReference type="PANTHER" id="PTHR11616">
    <property type="entry name" value="SODIUM/CHLORIDE DEPENDENT TRANSPORTER"/>
    <property type="match status" value="1"/>
</dbReference>
<dbReference type="GO" id="GO:0005886">
    <property type="term" value="C:plasma membrane"/>
    <property type="evidence" value="ECO:0007669"/>
    <property type="project" value="TreeGrafter"/>
</dbReference>
<keyword evidence="5 7" id="KW-0472">Membrane</keyword>
<dbReference type="eggNOG" id="KOG3660">
    <property type="taxonomic scope" value="Eukaryota"/>
</dbReference>
<feature type="transmembrane region" description="Helical" evidence="7">
    <location>
        <begin position="154"/>
        <end position="172"/>
    </location>
</feature>
<dbReference type="SUPFAM" id="SSF52047">
    <property type="entry name" value="RNI-like"/>
    <property type="match status" value="1"/>
</dbReference>
<evidence type="ECO:0000256" key="6">
    <source>
        <dbReference type="SAM" id="MobiDB-lite"/>
    </source>
</evidence>
<feature type="region of interest" description="Disordered" evidence="6">
    <location>
        <begin position="609"/>
        <end position="630"/>
    </location>
</feature>
<dbReference type="AlphaFoldDB" id="B7G4F6"/>
<dbReference type="OrthoDB" id="6581954at2759"/>
<evidence type="ECO:0000256" key="3">
    <source>
        <dbReference type="ARBA" id="ARBA00022692"/>
    </source>
</evidence>
<dbReference type="InterPro" id="IPR006553">
    <property type="entry name" value="Leu-rich_rpt_Cys-con_subtyp"/>
</dbReference>
<evidence type="ECO:0000256" key="4">
    <source>
        <dbReference type="ARBA" id="ARBA00022989"/>
    </source>
</evidence>
<dbReference type="PANTHER" id="PTHR11616:SF240">
    <property type="entry name" value="BLOATED TUBULES, ISOFORM B-RELATED"/>
    <property type="match status" value="1"/>
</dbReference>
<feature type="transmembrane region" description="Helical" evidence="7">
    <location>
        <begin position="454"/>
        <end position="477"/>
    </location>
</feature>
<dbReference type="SUPFAM" id="SSF161070">
    <property type="entry name" value="SNF-like"/>
    <property type="match status" value="1"/>
</dbReference>
<dbReference type="InParanoid" id="B7G4F6"/>
<organism evidence="8 9">
    <name type="scientific">Phaeodactylum tricornutum (strain CCAP 1055/1)</name>
    <dbReference type="NCBI Taxonomy" id="556484"/>
    <lineage>
        <taxon>Eukaryota</taxon>
        <taxon>Sar</taxon>
        <taxon>Stramenopiles</taxon>
        <taxon>Ochrophyta</taxon>
        <taxon>Bacillariophyta</taxon>
        <taxon>Bacillariophyceae</taxon>
        <taxon>Bacillariophycidae</taxon>
        <taxon>Naviculales</taxon>
        <taxon>Phaeodactylaceae</taxon>
        <taxon>Phaeodactylum</taxon>
    </lineage>
</organism>